<proteinExistence type="predicted"/>
<protein>
    <submittedName>
        <fullName evidence="2">Uncharacterized protein</fullName>
    </submittedName>
</protein>
<accession>A0A5S9PCA8</accession>
<feature type="signal peptide" evidence="1">
    <location>
        <begin position="1"/>
        <end position="21"/>
    </location>
</feature>
<name>A0A5S9PCA8_9HYPH</name>
<evidence type="ECO:0000313" key="3">
    <source>
        <dbReference type="Proteomes" id="UP000433050"/>
    </source>
</evidence>
<feature type="chain" id="PRO_5025001881" evidence="1">
    <location>
        <begin position="22"/>
        <end position="133"/>
    </location>
</feature>
<organism evidence="2 3">
    <name type="scientific">Starkeya nomas</name>
    <dbReference type="NCBI Taxonomy" id="2666134"/>
    <lineage>
        <taxon>Bacteria</taxon>
        <taxon>Pseudomonadati</taxon>
        <taxon>Pseudomonadota</taxon>
        <taxon>Alphaproteobacteria</taxon>
        <taxon>Hyphomicrobiales</taxon>
        <taxon>Xanthobacteraceae</taxon>
        <taxon>Starkeya</taxon>
    </lineage>
</organism>
<dbReference type="Proteomes" id="UP000433050">
    <property type="component" value="Unassembled WGS sequence"/>
</dbReference>
<sequence length="133" mass="14305">MKARRILLSMALVLSAPPSFAESACCDPESPFRPGEAYPETLASCETIRHWADRAPATDKRITLGIKGRLTGVHADGVMAYLLMCEPSEVQVMCVTYNANGLARGDEVVFGGGYGRLDAHHVVLDPCLASRGQ</sequence>
<reference evidence="2 3" key="1">
    <citation type="submission" date="2019-12" db="EMBL/GenBank/DDBJ databases">
        <authorList>
            <person name="Reyes-Prieto M."/>
        </authorList>
    </citation>
    <scope>NUCLEOTIDE SEQUENCE [LARGE SCALE GENOMIC DNA]</scope>
    <source>
        <strain evidence="2">HF14-78462</strain>
    </source>
</reference>
<keyword evidence="1" id="KW-0732">Signal</keyword>
<dbReference type="AlphaFoldDB" id="A0A5S9PCA8"/>
<gene>
    <name evidence="2" type="ORF">STARVERO_02768</name>
</gene>
<keyword evidence="3" id="KW-1185">Reference proteome</keyword>
<evidence type="ECO:0000313" key="2">
    <source>
        <dbReference type="EMBL" id="CAA0101493.1"/>
    </source>
</evidence>
<dbReference type="RefSeq" id="WP_159599503.1">
    <property type="nucleotide sequence ID" value="NZ_CACSAS010000001.1"/>
</dbReference>
<evidence type="ECO:0000256" key="1">
    <source>
        <dbReference type="SAM" id="SignalP"/>
    </source>
</evidence>
<dbReference type="EMBL" id="CACSAS010000001">
    <property type="protein sequence ID" value="CAA0101493.1"/>
    <property type="molecule type" value="Genomic_DNA"/>
</dbReference>